<evidence type="ECO:0000256" key="1">
    <source>
        <dbReference type="SAM" id="Phobius"/>
    </source>
</evidence>
<feature type="transmembrane region" description="Helical" evidence="1">
    <location>
        <begin position="5"/>
        <end position="25"/>
    </location>
</feature>
<dbReference type="EMBL" id="OP429121">
    <property type="protein sequence ID" value="WEG68866.1"/>
    <property type="molecule type" value="Genomic_DNA"/>
</dbReference>
<keyword evidence="1" id="KW-0812">Transmembrane</keyword>
<reference evidence="2" key="1">
    <citation type="submission" date="2022-09" db="EMBL/GenBank/DDBJ databases">
        <authorList>
            <person name="Vucak M."/>
            <person name="Davison A.J."/>
        </authorList>
    </citation>
    <scope>NUCLEOTIDE SEQUENCE</scope>
    <source>
        <strain evidence="2">Mnat29</strain>
    </source>
</reference>
<feature type="transmembrane region" description="Helical" evidence="1">
    <location>
        <begin position="319"/>
        <end position="340"/>
    </location>
</feature>
<reference evidence="2" key="2">
    <citation type="submission" date="2023-06" db="EMBL/GenBank/DDBJ databases">
        <title>Isolation and genome sequencing of cytomegaloviruses from Natal multimammate mice (Mastomys natalensis).</title>
        <authorList>
            <person name="Jarvis M.A."/>
            <person name="Davison A.J."/>
        </authorList>
    </citation>
    <scope>NUCLEOTIDE SEQUENCE</scope>
    <source>
        <strain evidence="2">Mnat29</strain>
    </source>
</reference>
<keyword evidence="1" id="KW-0472">Membrane</keyword>
<protein>
    <submittedName>
        <fullName evidence="2">Membrane protein a153</fullName>
    </submittedName>
</protein>
<gene>
    <name evidence="2" type="primary">a153</name>
</gene>
<sequence>MSNLYFSYLFPCYVIMYATYISYVVTVNLCDPFSLVFTTNYTPPETFTNDVSFNFSFTMLRLNGFHISRWDHSQVSNYSVESELFREFQKILRGMHKHINTAKYFVVKFDCIIEGDGDCEFFLDDDSEQLMRGNRVETSAAQMTDTVFTVQLRNSIFDLLARSTSQLLTQWGPTCARLVLLDQKQVSEYKFYYFPDNSSVVCIFITATPMRYSMMLMGDGLNPILTSPDLSNEEFMILVAQNTTPQGISASQIWCVITSPSGWSIRLSNPVMYDKQMLFTPTVERYPTSTPITEVKQTDRGSSTALDGTPEFRRAVTDAGIVSVVIIMLALAVLICIFVFRHRLGLHCIDVYTDILRENITNKIRYTPSRSRNIS</sequence>
<keyword evidence="1" id="KW-1133">Transmembrane helix</keyword>
<organism evidence="2">
    <name type="scientific">Mastomys natalensis cytomegalovirus 1</name>
    <dbReference type="NCBI Taxonomy" id="2973541"/>
    <lineage>
        <taxon>Viruses</taxon>
        <taxon>Duplodnaviria</taxon>
        <taxon>Heunggongvirae</taxon>
        <taxon>Peploviricota</taxon>
        <taxon>Herviviricetes</taxon>
        <taxon>Herpesvirales</taxon>
        <taxon>Orthoherpesviridae</taxon>
        <taxon>Betaherpesvirinae</taxon>
        <taxon>Muromegalovirus</taxon>
    </lineage>
</organism>
<accession>A0A9Y1IL80</accession>
<evidence type="ECO:0000313" key="2">
    <source>
        <dbReference type="EMBL" id="WEG68866.1"/>
    </source>
</evidence>
<name>A0A9Y1IL80_9BETA</name>
<proteinExistence type="predicted"/>